<dbReference type="PANTHER" id="PTHR10566:SF113">
    <property type="entry name" value="PROTEIN ACTIVITY OF BC1 COMPLEX KINASE 7, CHLOROPLASTIC"/>
    <property type="match status" value="1"/>
</dbReference>
<evidence type="ECO:0000313" key="4">
    <source>
        <dbReference type="EMBL" id="KWZ79248.1"/>
    </source>
</evidence>
<sequence length="545" mass="62637">MTYRKRKLEIIRKFLNPDLVIDARRVFSKDIKNDKETLESSIHLGQKLKELFEDLGPVFIKFGQVLSTRRDIFPEAMIKELEKLQDDVKEEDLIYIKDTIEKEFGRAVEDIFLDFDEKALAAGSIAQTHLAYINYQGSIRKVVVKVRREGVEDRVSEDLKIMTDLYKRFKNKLSFIQSFDLGDVIEEFKLSLSKEIDLELEKENILKYRADNKSPSDFRAPLVFEPYCGKTVLTIEYIEGKSIREAYSKDSDTRKILAQRIIKAYSNQMFSYGFFHADPHPGNIFINGKNDLYLIDFGIVSSLSKNYRYQIIKIFLGASLNEVRLITDAIIGMGLLAFDSKKIPIFERRIQKLLDKYMAMNISQLKLVELIADFYRLLVDYSIKIPSELANFAKTILTVEGLIEKLVPEQSFLELAIPLSKAMALKLLSPDLVTDRLLKNTYDSFSLIKELPETSLNILRQLVRGDFAIVEKKSEEEFQAYQKIEKNKTRALASLGLSLIISSLTISLVLLGIRNKLFVGLLSGSLLMTLVIFLILLIKILKKDK</sequence>
<accession>A0A133KIF9</accession>
<dbReference type="PATRIC" id="fig|33036.3.peg.308"/>
<comment type="similarity">
    <text evidence="1">Belongs to the protein kinase superfamily. ADCK protein kinase family.</text>
</comment>
<organism evidence="4 5">
    <name type="scientific">Anaerococcus tetradius</name>
    <dbReference type="NCBI Taxonomy" id="33036"/>
    <lineage>
        <taxon>Bacteria</taxon>
        <taxon>Bacillati</taxon>
        <taxon>Bacillota</taxon>
        <taxon>Tissierellia</taxon>
        <taxon>Tissierellales</taxon>
        <taxon>Peptoniphilaceae</taxon>
        <taxon>Anaerococcus</taxon>
    </lineage>
</organism>
<dbReference type="PANTHER" id="PTHR10566">
    <property type="entry name" value="CHAPERONE-ACTIVITY OF BC1 COMPLEX CABC1 -RELATED"/>
    <property type="match status" value="1"/>
</dbReference>
<dbReference type="RefSeq" id="WP_060928954.1">
    <property type="nucleotide sequence ID" value="NZ_KQ955248.1"/>
</dbReference>
<evidence type="ECO:0000256" key="1">
    <source>
        <dbReference type="ARBA" id="ARBA00009670"/>
    </source>
</evidence>
<dbReference type="OrthoDB" id="9795390at2"/>
<dbReference type="Proteomes" id="UP000070383">
    <property type="component" value="Unassembled WGS sequence"/>
</dbReference>
<dbReference type="AlphaFoldDB" id="A0A133KIF9"/>
<keyword evidence="2" id="KW-0812">Transmembrane</keyword>
<dbReference type="InterPro" id="IPR004147">
    <property type="entry name" value="ABC1_dom"/>
</dbReference>
<feature type="domain" description="ABC1 atypical kinase-like" evidence="3">
    <location>
        <begin position="83"/>
        <end position="321"/>
    </location>
</feature>
<comment type="caution">
    <text evidence="4">The sequence shown here is derived from an EMBL/GenBank/DDBJ whole genome shotgun (WGS) entry which is preliminary data.</text>
</comment>
<protein>
    <submittedName>
        <fullName evidence="4">ABC1 family protein</fullName>
    </submittedName>
</protein>
<feature type="transmembrane region" description="Helical" evidence="2">
    <location>
        <begin position="491"/>
        <end position="511"/>
    </location>
</feature>
<dbReference type="EMBL" id="LRPM01000005">
    <property type="protein sequence ID" value="KWZ79248.1"/>
    <property type="molecule type" value="Genomic_DNA"/>
</dbReference>
<gene>
    <name evidence="4" type="ORF">HMPREF3200_00306</name>
</gene>
<dbReference type="InterPro" id="IPR050154">
    <property type="entry name" value="UbiB_kinase"/>
</dbReference>
<keyword evidence="2" id="KW-0472">Membrane</keyword>
<evidence type="ECO:0000259" key="3">
    <source>
        <dbReference type="Pfam" id="PF03109"/>
    </source>
</evidence>
<dbReference type="Gene3D" id="3.30.200.20">
    <property type="entry name" value="Phosphorylase Kinase, domain 1"/>
    <property type="match status" value="1"/>
</dbReference>
<proteinExistence type="inferred from homology"/>
<keyword evidence="5" id="KW-1185">Reference proteome</keyword>
<dbReference type="Pfam" id="PF03109">
    <property type="entry name" value="ABC1"/>
    <property type="match status" value="1"/>
</dbReference>
<reference evidence="5" key="1">
    <citation type="submission" date="2016-01" db="EMBL/GenBank/DDBJ databases">
        <authorList>
            <person name="Mitreva M."/>
            <person name="Pepin K.H."/>
            <person name="Mihindukulasuriya K.A."/>
            <person name="Fulton R."/>
            <person name="Fronick C."/>
            <person name="O'Laughlin M."/>
            <person name="Miner T."/>
            <person name="Herter B."/>
            <person name="Rosa B.A."/>
            <person name="Cordes M."/>
            <person name="Tomlinson C."/>
            <person name="Wollam A."/>
            <person name="Palsikar V.B."/>
            <person name="Mardis E.R."/>
            <person name="Wilson R.K."/>
        </authorList>
    </citation>
    <scope>NUCLEOTIDE SEQUENCE [LARGE SCALE GENOMIC DNA]</scope>
    <source>
        <strain evidence="5">MJR8151</strain>
    </source>
</reference>
<name>A0A133KIF9_9FIRM</name>
<evidence type="ECO:0000256" key="2">
    <source>
        <dbReference type="SAM" id="Phobius"/>
    </source>
</evidence>
<dbReference type="InterPro" id="IPR011009">
    <property type="entry name" value="Kinase-like_dom_sf"/>
</dbReference>
<feature type="transmembrane region" description="Helical" evidence="2">
    <location>
        <begin position="517"/>
        <end position="538"/>
    </location>
</feature>
<keyword evidence="2" id="KW-1133">Transmembrane helix</keyword>
<dbReference type="Gene3D" id="1.10.510.10">
    <property type="entry name" value="Transferase(Phosphotransferase) domain 1"/>
    <property type="match status" value="1"/>
</dbReference>
<evidence type="ECO:0000313" key="5">
    <source>
        <dbReference type="Proteomes" id="UP000070383"/>
    </source>
</evidence>
<dbReference type="CDD" id="cd05121">
    <property type="entry name" value="ABC1_ADCK3-like"/>
    <property type="match status" value="1"/>
</dbReference>
<dbReference type="SUPFAM" id="SSF56112">
    <property type="entry name" value="Protein kinase-like (PK-like)"/>
    <property type="match status" value="1"/>
</dbReference>
<dbReference type="STRING" id="33036.HMPREF3200_00306"/>